<accession>A0A0H1R511</accession>
<evidence type="ECO:0000259" key="2">
    <source>
        <dbReference type="Pfam" id="PF13610"/>
    </source>
</evidence>
<dbReference type="InterPro" id="IPR032874">
    <property type="entry name" value="DDE_dom"/>
</dbReference>
<reference evidence="3 4" key="1">
    <citation type="submission" date="2015-05" db="EMBL/GenBank/DDBJ databases">
        <title>Draft genome sequence of Microvirga vignae strain BR3299, a novel nitrogen fixing bacteria isolated from Brazil semi-aired region.</title>
        <authorList>
            <person name="Zilli J.E."/>
            <person name="Passos S.R."/>
            <person name="Leite J."/>
            <person name="Baldani J.I."/>
            <person name="Xavier G.R."/>
            <person name="Rumjaneck N.G."/>
            <person name="Simoes-Araujo J.L."/>
        </authorList>
    </citation>
    <scope>NUCLEOTIDE SEQUENCE [LARGE SCALE GENOMIC DNA]</scope>
    <source>
        <strain evidence="3 4">BR3299</strain>
    </source>
</reference>
<proteinExistence type="predicted"/>
<dbReference type="AlphaFoldDB" id="A0A0H1R511"/>
<name>A0A0H1R511_9HYPH</name>
<protein>
    <recommendedName>
        <fullName evidence="2">DDE domain-containing protein</fullName>
    </recommendedName>
</protein>
<comment type="caution">
    <text evidence="3">The sequence shown here is derived from an EMBL/GenBank/DDBJ whole genome shotgun (WGS) entry which is preliminary data.</text>
</comment>
<evidence type="ECO:0000313" key="4">
    <source>
        <dbReference type="Proteomes" id="UP000035489"/>
    </source>
</evidence>
<feature type="domain" description="DDE" evidence="2">
    <location>
        <begin position="35"/>
        <end position="82"/>
    </location>
</feature>
<dbReference type="Pfam" id="PF13610">
    <property type="entry name" value="DDE_Tnp_IS240"/>
    <property type="match status" value="1"/>
</dbReference>
<evidence type="ECO:0000313" key="3">
    <source>
        <dbReference type="EMBL" id="KLK89876.1"/>
    </source>
</evidence>
<sequence>MEDHARALILIALAGKIEESYNAGGKREDKSGSRPSDLNKRIEQDYRAVERRVRLMPGFRPIVSAHVILGGVEMVHMMRKGQAKYACRPHLSLAEQFDILAA</sequence>
<organism evidence="3 4">
    <name type="scientific">Microvirga vignae</name>
    <dbReference type="NCBI Taxonomy" id="1225564"/>
    <lineage>
        <taxon>Bacteria</taxon>
        <taxon>Pseudomonadati</taxon>
        <taxon>Pseudomonadota</taxon>
        <taxon>Alphaproteobacteria</taxon>
        <taxon>Hyphomicrobiales</taxon>
        <taxon>Methylobacteriaceae</taxon>
        <taxon>Microvirga</taxon>
    </lineage>
</organism>
<feature type="compositionally biased region" description="Basic and acidic residues" evidence="1">
    <location>
        <begin position="25"/>
        <end position="41"/>
    </location>
</feature>
<gene>
    <name evidence="3" type="ORF">AA309_28880</name>
</gene>
<dbReference type="PATRIC" id="fig|1225564.3.peg.432"/>
<dbReference type="Proteomes" id="UP000035489">
    <property type="component" value="Unassembled WGS sequence"/>
</dbReference>
<evidence type="ECO:0000256" key="1">
    <source>
        <dbReference type="SAM" id="MobiDB-lite"/>
    </source>
</evidence>
<keyword evidence="4" id="KW-1185">Reference proteome</keyword>
<feature type="region of interest" description="Disordered" evidence="1">
    <location>
        <begin position="22"/>
        <end position="41"/>
    </location>
</feature>
<dbReference type="EMBL" id="LCYG01000114">
    <property type="protein sequence ID" value="KLK89876.1"/>
    <property type="molecule type" value="Genomic_DNA"/>
</dbReference>